<proteinExistence type="predicted"/>
<dbReference type="InterPro" id="IPR002110">
    <property type="entry name" value="Ankyrin_rpt"/>
</dbReference>
<feature type="compositionally biased region" description="Low complexity" evidence="4">
    <location>
        <begin position="1252"/>
        <end position="1266"/>
    </location>
</feature>
<evidence type="ECO:0000256" key="4">
    <source>
        <dbReference type="SAM" id="MobiDB-lite"/>
    </source>
</evidence>
<dbReference type="InterPro" id="IPR041489">
    <property type="entry name" value="PDZ_6"/>
</dbReference>
<feature type="compositionally biased region" description="Low complexity" evidence="4">
    <location>
        <begin position="434"/>
        <end position="449"/>
    </location>
</feature>
<accession>A0AAD7YR92</accession>
<dbReference type="GO" id="GO:0045211">
    <property type="term" value="C:postsynaptic membrane"/>
    <property type="evidence" value="ECO:0007669"/>
    <property type="project" value="TreeGrafter"/>
</dbReference>
<dbReference type="PROSITE" id="PS50297">
    <property type="entry name" value="ANK_REP_REGION"/>
    <property type="match status" value="1"/>
</dbReference>
<dbReference type="PANTHER" id="PTHR24135">
    <property type="entry name" value="SH3 AND MULTIPLE ANKYRIN REPEAT DOMAINS PROTEIN"/>
    <property type="match status" value="1"/>
</dbReference>
<dbReference type="SUPFAM" id="SSF50044">
    <property type="entry name" value="SH3-domain"/>
    <property type="match status" value="1"/>
</dbReference>
<protein>
    <recommendedName>
        <fullName evidence="9">SH3 and multiple ankyrin repeat domains protein 3</fullName>
    </recommendedName>
</protein>
<feature type="compositionally biased region" description="Polar residues" evidence="4">
    <location>
        <begin position="1191"/>
        <end position="1207"/>
    </location>
</feature>
<dbReference type="SMART" id="SM00326">
    <property type="entry name" value="SH3"/>
    <property type="match status" value="1"/>
</dbReference>
<dbReference type="GO" id="GO:0035255">
    <property type="term" value="F:ionotropic glutamate receptor binding"/>
    <property type="evidence" value="ECO:0007669"/>
    <property type="project" value="TreeGrafter"/>
</dbReference>
<dbReference type="PANTHER" id="PTHR24135:SF28">
    <property type="entry name" value="LD13733P"/>
    <property type="match status" value="1"/>
</dbReference>
<dbReference type="SMART" id="SM00248">
    <property type="entry name" value="ANK"/>
    <property type="match status" value="6"/>
</dbReference>
<feature type="repeat" description="ANK" evidence="2">
    <location>
        <begin position="251"/>
        <end position="283"/>
    </location>
</feature>
<evidence type="ECO:0008006" key="9">
    <source>
        <dbReference type="Google" id="ProtNLM"/>
    </source>
</evidence>
<feature type="compositionally biased region" description="Polar residues" evidence="4">
    <location>
        <begin position="753"/>
        <end position="769"/>
    </location>
</feature>
<feature type="region of interest" description="Disordered" evidence="4">
    <location>
        <begin position="390"/>
        <end position="451"/>
    </location>
</feature>
<dbReference type="Gene3D" id="3.10.20.90">
    <property type="entry name" value="Phosphatidylinositol 3-kinase Catalytic Subunit, Chain A, domain 1"/>
    <property type="match status" value="1"/>
</dbReference>
<dbReference type="InterPro" id="IPR036034">
    <property type="entry name" value="PDZ_sf"/>
</dbReference>
<evidence type="ECO:0000313" key="7">
    <source>
        <dbReference type="EMBL" id="KAJ8724805.1"/>
    </source>
</evidence>
<dbReference type="PROSITE" id="PS50002">
    <property type="entry name" value="SH3"/>
    <property type="match status" value="1"/>
</dbReference>
<feature type="compositionally biased region" description="Polar residues" evidence="4">
    <location>
        <begin position="1168"/>
        <end position="1184"/>
    </location>
</feature>
<dbReference type="InterPro" id="IPR051569">
    <property type="entry name" value="SHANK"/>
</dbReference>
<feature type="compositionally biased region" description="Polar residues" evidence="4">
    <location>
        <begin position="1326"/>
        <end position="1350"/>
    </location>
</feature>
<dbReference type="InterPro" id="IPR036770">
    <property type="entry name" value="Ankyrin_rpt-contain_sf"/>
</dbReference>
<dbReference type="Gene3D" id="2.30.42.10">
    <property type="match status" value="3"/>
</dbReference>
<evidence type="ECO:0000259" key="6">
    <source>
        <dbReference type="PROSITE" id="PS50106"/>
    </source>
</evidence>
<dbReference type="CDD" id="cd17091">
    <property type="entry name" value="FERM_F0_SHANK"/>
    <property type="match status" value="1"/>
</dbReference>
<feature type="repeat" description="ANK" evidence="2">
    <location>
        <begin position="184"/>
        <end position="216"/>
    </location>
</feature>
<feature type="compositionally biased region" description="Pro residues" evidence="4">
    <location>
        <begin position="974"/>
        <end position="987"/>
    </location>
</feature>
<feature type="region of interest" description="Disordered" evidence="4">
    <location>
        <begin position="928"/>
        <end position="1434"/>
    </location>
</feature>
<feature type="region of interest" description="Disordered" evidence="4">
    <location>
        <begin position="746"/>
        <end position="867"/>
    </location>
</feature>
<keyword evidence="1 3" id="KW-0728">SH3 domain</keyword>
<dbReference type="SUPFAM" id="SSF48403">
    <property type="entry name" value="Ankyrin repeat"/>
    <property type="match status" value="1"/>
</dbReference>
<dbReference type="Pfam" id="PF07653">
    <property type="entry name" value="SH3_2"/>
    <property type="match status" value="1"/>
</dbReference>
<dbReference type="PROSITE" id="PS50106">
    <property type="entry name" value="PDZ"/>
    <property type="match status" value="1"/>
</dbReference>
<dbReference type="CDD" id="cd06746">
    <property type="entry name" value="PDZ_SHANK1_3-like"/>
    <property type="match status" value="1"/>
</dbReference>
<evidence type="ECO:0000313" key="8">
    <source>
        <dbReference type="Proteomes" id="UP001231518"/>
    </source>
</evidence>
<feature type="compositionally biased region" description="Polar residues" evidence="4">
    <location>
        <begin position="830"/>
        <end position="851"/>
    </location>
</feature>
<sequence>MEGECSEGAEGWLLVRVHVPELNVQKSLQFPRDQLIWDVKQQCLAALPKELKESFNYGLFCPPVNGKAGKFLDEERRLGDYPFNGPVGYLELKYKRRVYKMLKLDEKTLKALHSRANLRRFLEHVTHAQIDKITKACAKGLDPNFHCQETGDTPLTIAAGLKTPGKVLIALVNGGALLDYRTKDGSTAMHRAIEKNSLEAVKTLLELGASPNYKDGKGLTPLYLSVTNKTDPLLCETLLHDHATIGATDLQGWQEVHQACRNGLVQHLDHLLFYGADMNSRNASGNTPLHVCAVNAQDSCARQLLFRGCDKEALNFANQTPYQVAVIAGNLDLAEVIKNYKADEVVPFRGPPRYNPKRRSAAWGGWWTAGDRSSLASSTRIPAELDSLLRRAPGPTASPCSLERPFSSASSSISDASHPSHEDDASILTDKSAGDTSDIISDSSGVGTSNSDTTCSLHGGATVVCLQPYDGATPGHVRLNQGDIVEVTGATDDGLLEGTVRGSGASGLFPMQCVQEVRLRQNTQHLHQVLASGPIHHSRVTGRREMALSKTYSATAPRIKKSYGNMETRTVVLHRARRGFGFVLRGAKASSPLMELRPSERCPALQYLDDVDAGGVADRAGLRKGDFLVAINGEDVSCASHEHVVELIRSSGALVSMTVVSLNNHNATRYINGEDVSCASHEHVVELIRSSGALVSMTVVSLNNHNATRYINGEDVSCASHEHVVELIRSSGALVSMTVVSLNNHNGNNENNMCTVPTSKSQNQLSSSGRPYAATLPRKGAGGRAPAPAPPRRDPRTTLSVGRARAKSMVAGLENGGEKEESCEPLSVAGKSSSAESVQLPGGSNSGTPVSGTPVAPRTASIRARPASSRITAAELEELFQRQADADTILGNNAMMTRSAFQGGSNSPPYSPARAPTRVYASVAEMKRSRGKLWSKSSSSTLRRDFHSTPDLAAEHTAHPPRTRSSEDVHAPGRVPPPAHPPPPPPLAGAVPASTFRPADQAKLYASPKDLDSVAYRPTTNDNSHNVSYLPPPPPPLAGAAPASTFRPADQAKLYASPKDLDSVAYRPTTNDNSHNVSYLPPPPPPLAGAAPASTFRPADQAKLYASPKDLDSVAYRPTTNDNSHNVSYLPPPPPPLAGAAPASTFRPADQAKLYASPKDLDSVAYRPTTNDNSHNNRKATSLRSWAGPNRPQSADETGNQYAQPFNTHKGFVRQNSTPAPPIPEPDYSMSESDDEVDAKPKGEPAAVAETSANSNASGSSSGSSSMQHSFSVDEIQKIRTRLKSSKSCGDELGVERDDGDNSSSGVSSDQEAQARPPPRRDKVSFCSSVTVKSSNDVISTEPVHSSSESLAPPPPPMQRHNSLTRKRATAALLRGTCGSTRGRSAAERLGVDPDKAPGRRGRSGRGAGLLAALPPPPEEPAAAADSAPVLAPPPQFSDRVRVVGALPKRLAHLQ</sequence>
<dbReference type="InterPro" id="IPR001452">
    <property type="entry name" value="SH3_domain"/>
</dbReference>
<comment type="caution">
    <text evidence="7">The sequence shown here is derived from an EMBL/GenBank/DDBJ whole genome shotgun (WGS) entry which is preliminary data.</text>
</comment>
<feature type="compositionally biased region" description="Basic and acidic residues" evidence="4">
    <location>
        <begin position="1385"/>
        <end position="1398"/>
    </location>
</feature>
<dbReference type="GO" id="GO:0014069">
    <property type="term" value="C:postsynaptic density"/>
    <property type="evidence" value="ECO:0007669"/>
    <property type="project" value="TreeGrafter"/>
</dbReference>
<feature type="compositionally biased region" description="Low complexity" evidence="4">
    <location>
        <begin position="932"/>
        <end position="941"/>
    </location>
</feature>
<dbReference type="Gene3D" id="1.25.40.20">
    <property type="entry name" value="Ankyrin repeat-containing domain"/>
    <property type="match status" value="2"/>
</dbReference>
<evidence type="ECO:0000256" key="1">
    <source>
        <dbReference type="ARBA" id="ARBA00022443"/>
    </source>
</evidence>
<dbReference type="FunFam" id="3.10.20.90:FF:000029">
    <property type="entry name" value="SH3 and multiple ankyrin repeat domains protein 1"/>
    <property type="match status" value="1"/>
</dbReference>
<dbReference type="Pfam" id="PF12796">
    <property type="entry name" value="Ank_2"/>
    <property type="match status" value="2"/>
</dbReference>
<dbReference type="GO" id="GO:0030160">
    <property type="term" value="F:synaptic receptor adaptor activity"/>
    <property type="evidence" value="ECO:0007669"/>
    <property type="project" value="TreeGrafter"/>
</dbReference>
<organism evidence="7 8">
    <name type="scientific">Mythimna separata</name>
    <name type="common">Oriental armyworm</name>
    <name type="synonym">Pseudaletia separata</name>
    <dbReference type="NCBI Taxonomy" id="271217"/>
    <lineage>
        <taxon>Eukaryota</taxon>
        <taxon>Metazoa</taxon>
        <taxon>Ecdysozoa</taxon>
        <taxon>Arthropoda</taxon>
        <taxon>Hexapoda</taxon>
        <taxon>Insecta</taxon>
        <taxon>Pterygota</taxon>
        <taxon>Neoptera</taxon>
        <taxon>Endopterygota</taxon>
        <taxon>Lepidoptera</taxon>
        <taxon>Glossata</taxon>
        <taxon>Ditrysia</taxon>
        <taxon>Noctuoidea</taxon>
        <taxon>Noctuidae</taxon>
        <taxon>Noctuinae</taxon>
        <taxon>Hadenini</taxon>
        <taxon>Mythimna</taxon>
    </lineage>
</organism>
<evidence type="ECO:0000256" key="3">
    <source>
        <dbReference type="PROSITE-ProRule" id="PRU00192"/>
    </source>
</evidence>
<evidence type="ECO:0000259" key="5">
    <source>
        <dbReference type="PROSITE" id="PS50002"/>
    </source>
</evidence>
<dbReference type="SMART" id="SM00228">
    <property type="entry name" value="PDZ"/>
    <property type="match status" value="1"/>
</dbReference>
<dbReference type="FunFam" id="2.30.42.10:FF:000018">
    <property type="entry name" value="SH3 and multiple ankyrin repeat domains protein 2"/>
    <property type="match status" value="1"/>
</dbReference>
<feature type="domain" description="PDZ" evidence="6">
    <location>
        <begin position="570"/>
        <end position="663"/>
    </location>
</feature>
<feature type="compositionally biased region" description="Polar residues" evidence="4">
    <location>
        <begin position="1118"/>
        <end position="1127"/>
    </location>
</feature>
<dbReference type="Proteomes" id="UP001231518">
    <property type="component" value="Chromosome 7"/>
</dbReference>
<dbReference type="Pfam" id="PF17820">
    <property type="entry name" value="PDZ_6"/>
    <property type="match status" value="1"/>
</dbReference>
<dbReference type="Gene3D" id="2.30.30.40">
    <property type="entry name" value="SH3 Domains"/>
    <property type="match status" value="1"/>
</dbReference>
<feature type="compositionally biased region" description="Polar residues" evidence="4">
    <location>
        <begin position="1018"/>
        <end position="1027"/>
    </location>
</feature>
<feature type="compositionally biased region" description="Basic and acidic residues" evidence="4">
    <location>
        <begin position="942"/>
        <end position="971"/>
    </location>
</feature>
<feature type="compositionally biased region" description="Low complexity" evidence="4">
    <location>
        <begin position="1421"/>
        <end position="1430"/>
    </location>
</feature>
<feature type="compositionally biased region" description="Low complexity" evidence="4">
    <location>
        <begin position="407"/>
        <end position="417"/>
    </location>
</feature>
<dbReference type="EMBL" id="JARGEI010000010">
    <property type="protein sequence ID" value="KAJ8724805.1"/>
    <property type="molecule type" value="Genomic_DNA"/>
</dbReference>
<feature type="compositionally biased region" description="Polar residues" evidence="4">
    <location>
        <begin position="1068"/>
        <end position="1077"/>
    </location>
</feature>
<dbReference type="PROSITE" id="PS50088">
    <property type="entry name" value="ANK_REPEAT"/>
    <property type="match status" value="3"/>
</dbReference>
<name>A0AAD7YR92_MYTSE</name>
<reference evidence="7" key="1">
    <citation type="submission" date="2023-03" db="EMBL/GenBank/DDBJ databases">
        <title>Chromosome-level genomes of two armyworms, Mythimna separata and Mythimna loreyi, provide insights into the biosynthesis and reception of sex pheromones.</title>
        <authorList>
            <person name="Zhao H."/>
        </authorList>
    </citation>
    <scope>NUCLEOTIDE SEQUENCE</scope>
    <source>
        <strain evidence="7">BeijingLab</strain>
        <tissue evidence="7">Pupa</tissue>
    </source>
</reference>
<dbReference type="GO" id="GO:0043197">
    <property type="term" value="C:dendritic spine"/>
    <property type="evidence" value="ECO:0007669"/>
    <property type="project" value="TreeGrafter"/>
</dbReference>
<dbReference type="InterPro" id="IPR036028">
    <property type="entry name" value="SH3-like_dom_sf"/>
</dbReference>
<feature type="domain" description="SH3" evidence="5">
    <location>
        <begin position="458"/>
        <end position="519"/>
    </location>
</feature>
<dbReference type="SUPFAM" id="SSF50156">
    <property type="entry name" value="PDZ domain-like"/>
    <property type="match status" value="1"/>
</dbReference>
<gene>
    <name evidence="7" type="ORF">PYW07_015763</name>
</gene>
<keyword evidence="8" id="KW-1185">Reference proteome</keyword>
<feature type="repeat" description="ANK" evidence="2">
    <location>
        <begin position="284"/>
        <end position="316"/>
    </location>
</feature>
<dbReference type="InterPro" id="IPR001478">
    <property type="entry name" value="PDZ"/>
</dbReference>
<keyword evidence="2" id="KW-0040">ANK repeat</keyword>
<evidence type="ECO:0000256" key="2">
    <source>
        <dbReference type="PROSITE-ProRule" id="PRU00023"/>
    </source>
</evidence>